<protein>
    <submittedName>
        <fullName evidence="7">RagB/SusD family nutrient uptake outer membrane protein</fullName>
    </submittedName>
</protein>
<reference evidence="7 8" key="1">
    <citation type="submission" date="2021-07" db="EMBL/GenBank/DDBJ databases">
        <title>Genomic diversity and antimicrobial resistance of Prevotella spp. isolated from chronic lung disease airways.</title>
        <authorList>
            <person name="Webb K.A."/>
            <person name="Olagoke O.S."/>
            <person name="Baird T."/>
            <person name="Neill J."/>
            <person name="Pham A."/>
            <person name="Wells T.J."/>
            <person name="Ramsay K.A."/>
            <person name="Bell S.C."/>
            <person name="Sarovich D.S."/>
            <person name="Price E.P."/>
        </authorList>
    </citation>
    <scope>NUCLEOTIDE SEQUENCE [LARGE SCALE GENOMIC DNA]</scope>
    <source>
        <strain evidence="7 8">SCHI0011.S.12</strain>
    </source>
</reference>
<keyword evidence="3" id="KW-0472">Membrane</keyword>
<proteinExistence type="predicted"/>
<dbReference type="Proteomes" id="UP000788426">
    <property type="component" value="Unassembled WGS sequence"/>
</dbReference>
<gene>
    <name evidence="7" type="ORF">KZO38_03040</name>
</gene>
<organism evidence="7 8">
    <name type="scientific">Hoylesella nanceiensis</name>
    <dbReference type="NCBI Taxonomy" id="425941"/>
    <lineage>
        <taxon>Bacteria</taxon>
        <taxon>Pseudomonadati</taxon>
        <taxon>Bacteroidota</taxon>
        <taxon>Bacteroidia</taxon>
        <taxon>Bacteroidales</taxon>
        <taxon>Prevotellaceae</taxon>
        <taxon>Hoylesella</taxon>
    </lineage>
</organism>
<evidence type="ECO:0000256" key="1">
    <source>
        <dbReference type="ARBA" id="ARBA00004442"/>
    </source>
</evidence>
<feature type="domain" description="SusD-like N-terminal" evidence="6">
    <location>
        <begin position="42"/>
        <end position="212"/>
    </location>
</feature>
<name>A0ABS6YAZ8_9BACT</name>
<evidence type="ECO:0000259" key="6">
    <source>
        <dbReference type="Pfam" id="PF14322"/>
    </source>
</evidence>
<comment type="subcellular location">
    <subcellularLocation>
        <location evidence="1">Cell outer membrane</location>
    </subcellularLocation>
</comment>
<evidence type="ECO:0000256" key="4">
    <source>
        <dbReference type="ARBA" id="ARBA00023237"/>
    </source>
</evidence>
<keyword evidence="8" id="KW-1185">Reference proteome</keyword>
<sequence>MNKYISKIFLVAITSLSLVSCHDLDLNPLSSGSTGNWYSSAKEIQMSVNKLYDMTYWRQEGDNQTDWSDDTVYRDALTAFENGTINSEDWIVGLHWRTNFQMISYANGIINTYQKALDRGANKAEVMQYVAEAHFFRAVAYGRLITRFGDVPYFTEELTIPEGMTKGRTAKSEVLKHVYEDFDYAINILPTKTTTFDRVTKGAALAYKARTALYLGDYQTAATASKAVMDLGVYALHDNYRDLFLQHTKVSKEFIFVRPRSINMKIDVITAGQVKNKVVRNAGGWASTDPSWNLLAAYTCTDGLPIDESPLFDSHEPFKARDPRCAMTIVPFNEPFLGYVYNPSPAATTVLNVKTGKQEYNNDTRINKQYASFNGLAWKKGIDESWLENGYTAENPIILMRYADVLLMYAEAKIELNEIDATVIDAMNSVRARAYGVDKAQTTSYPAFTILSQTDMRKQLRMERRMELAGENLRFADLIRWRLAEVVMKQKQYGMLYPATECLTKVVNTGNWFWPITPDIDENGCPDFTKMEATGLIQVLSQRQWDNRQYLWPIPSKDIQIVKNFKQNDGY</sequence>
<dbReference type="PROSITE" id="PS51257">
    <property type="entry name" value="PROKAR_LIPOPROTEIN"/>
    <property type="match status" value="1"/>
</dbReference>
<evidence type="ECO:0000313" key="8">
    <source>
        <dbReference type="Proteomes" id="UP000788426"/>
    </source>
</evidence>
<dbReference type="Pfam" id="PF07980">
    <property type="entry name" value="SusD_RagB"/>
    <property type="match status" value="1"/>
</dbReference>
<evidence type="ECO:0000256" key="2">
    <source>
        <dbReference type="ARBA" id="ARBA00022729"/>
    </source>
</evidence>
<dbReference type="InterPro" id="IPR012944">
    <property type="entry name" value="SusD_RagB_dom"/>
</dbReference>
<dbReference type="InterPro" id="IPR033985">
    <property type="entry name" value="SusD-like_N"/>
</dbReference>
<feature type="domain" description="RagB/SusD" evidence="5">
    <location>
        <begin position="280"/>
        <end position="571"/>
    </location>
</feature>
<dbReference type="Pfam" id="PF14322">
    <property type="entry name" value="SusD-like_3"/>
    <property type="match status" value="1"/>
</dbReference>
<evidence type="ECO:0000256" key="3">
    <source>
        <dbReference type="ARBA" id="ARBA00023136"/>
    </source>
</evidence>
<evidence type="ECO:0000313" key="7">
    <source>
        <dbReference type="EMBL" id="MBW4768737.1"/>
    </source>
</evidence>
<accession>A0ABS6YAZ8</accession>
<evidence type="ECO:0000259" key="5">
    <source>
        <dbReference type="Pfam" id="PF07980"/>
    </source>
</evidence>
<dbReference type="EMBL" id="JAHXCT010000002">
    <property type="protein sequence ID" value="MBW4768737.1"/>
    <property type="molecule type" value="Genomic_DNA"/>
</dbReference>
<comment type="caution">
    <text evidence="7">The sequence shown here is derived from an EMBL/GenBank/DDBJ whole genome shotgun (WGS) entry which is preliminary data.</text>
</comment>
<keyword evidence="4" id="KW-0998">Cell outer membrane</keyword>
<keyword evidence="2" id="KW-0732">Signal</keyword>
<dbReference type="RefSeq" id="WP_219479716.1">
    <property type="nucleotide sequence ID" value="NZ_JAHXCT010000002.1"/>
</dbReference>